<reference evidence="1 2" key="1">
    <citation type="submission" date="2014-03" db="EMBL/GenBank/DDBJ databases">
        <title>Genome Sequence of Streptomyces wadayamensis A23 strain, an endophytic actinobacteria from Citrus reticulata.</title>
        <authorList>
            <person name="de Oliveira L.G."/>
            <person name="Tormet G.D."/>
            <person name="Marcon J."/>
            <person name="Samborsky M."/>
            <person name="Araujo W.L."/>
            <person name="de Azevedo J.L."/>
        </authorList>
    </citation>
    <scope>NUCLEOTIDE SEQUENCE [LARGE SCALE GENOMIC DNA]</scope>
    <source>
        <strain evidence="1 2">A23</strain>
    </source>
</reference>
<accession>A0ABR4SCV2</accession>
<dbReference type="SUPFAM" id="SSF140959">
    <property type="entry name" value="Indolic compounds 2,3-dioxygenase-like"/>
    <property type="match status" value="1"/>
</dbReference>
<organism evidence="1 2">
    <name type="scientific">Streptomyces wadayamensis</name>
    <dbReference type="NCBI Taxonomy" id="141454"/>
    <lineage>
        <taxon>Bacteria</taxon>
        <taxon>Bacillati</taxon>
        <taxon>Actinomycetota</taxon>
        <taxon>Actinomycetes</taxon>
        <taxon>Kitasatosporales</taxon>
        <taxon>Streptomycetaceae</taxon>
        <taxon>Streptomyces</taxon>
    </lineage>
</organism>
<keyword evidence="2" id="KW-1185">Reference proteome</keyword>
<dbReference type="InterPro" id="IPR037217">
    <property type="entry name" value="Trp/Indoleamine_2_3_dOase-like"/>
</dbReference>
<proteinExistence type="predicted"/>
<dbReference type="PANTHER" id="PTHR10138:SF0">
    <property type="entry name" value="TRYPTOPHAN 2,3-DIOXYGENASE"/>
    <property type="match status" value="1"/>
</dbReference>
<gene>
    <name evidence="1" type="ORF">DC60_27715</name>
</gene>
<sequence>MMFTAELASWAREPDPGRFPYDAVVREYHRVGKHFVPAELLQELTRVRDMLPAVHGPWPEIRALASFLDTALDKPDGRYDYPTYLALPVLELPSADDPVSTAPFARPRCDRLIAQLVADALDFELAALDGLSVRLPEMRPGEDLVVKRCKHGLRAVLPALGRMALDRGVTATGHIDRARQVRTLVRADMSVAERRAVQLSILPVYVSHDEYLFLRVLQSFETTFVLLAMDLRAAIEALAGRRAEEAVHFIRGAEEALRESAPLFSMLATMQIGSFRTFREFTEGASAIQSRGYKLVEALCRTPDKERAESPAFHSVPEIHARLAGGHPNLDDAYREARESGALDAEAAAAVESAMTGFAQALQRWRGTHYRLAVRMLGEATGTGYTEGTPYLDSVRDIPVFHHAAPAADRTVRTR</sequence>
<dbReference type="Gene3D" id="1.20.58.480">
    <property type="match status" value="1"/>
</dbReference>
<dbReference type="InterPro" id="IPR004981">
    <property type="entry name" value="Trp_2_3_dOase"/>
</dbReference>
<evidence type="ECO:0008006" key="3">
    <source>
        <dbReference type="Google" id="ProtNLM"/>
    </source>
</evidence>
<evidence type="ECO:0000313" key="1">
    <source>
        <dbReference type="EMBL" id="KDR63040.1"/>
    </source>
</evidence>
<evidence type="ECO:0000313" key="2">
    <source>
        <dbReference type="Proteomes" id="UP000027443"/>
    </source>
</evidence>
<dbReference type="Proteomes" id="UP000027443">
    <property type="component" value="Unassembled WGS sequence"/>
</dbReference>
<dbReference type="PANTHER" id="PTHR10138">
    <property type="entry name" value="TRYPTOPHAN 2,3-DIOXYGENASE"/>
    <property type="match status" value="1"/>
</dbReference>
<name>A0ABR4SCV2_9ACTN</name>
<comment type="caution">
    <text evidence="1">The sequence shown here is derived from an EMBL/GenBank/DDBJ whole genome shotgun (WGS) entry which is preliminary data.</text>
</comment>
<dbReference type="EMBL" id="JHDU01000011">
    <property type="protein sequence ID" value="KDR63040.1"/>
    <property type="molecule type" value="Genomic_DNA"/>
</dbReference>
<protein>
    <recommendedName>
        <fullName evidence="3">Tryptophan 2,3-dioxygenase</fullName>
    </recommendedName>
</protein>